<dbReference type="Gene3D" id="2.40.10.340">
    <property type="entry name" value="Rod shape-determining protein MreC, domain 1"/>
    <property type="match status" value="1"/>
</dbReference>
<dbReference type="EMBL" id="VJXW01000004">
    <property type="protein sequence ID" value="TRW27760.1"/>
    <property type="molecule type" value="Genomic_DNA"/>
</dbReference>
<accession>A0A371ILI9</accession>
<evidence type="ECO:0000313" key="10">
    <source>
        <dbReference type="Proteomes" id="UP000093352"/>
    </source>
</evidence>
<dbReference type="STRING" id="1871336.BBG48_10485"/>
<evidence type="ECO:0000256" key="4">
    <source>
        <dbReference type="ARBA" id="ARBA00032089"/>
    </source>
</evidence>
<organism evidence="8 10">
    <name type="scientific">Criibacterium bergeronii</name>
    <dbReference type="NCBI Taxonomy" id="1871336"/>
    <lineage>
        <taxon>Bacteria</taxon>
        <taxon>Bacillati</taxon>
        <taxon>Bacillota</taxon>
        <taxon>Clostridia</taxon>
        <taxon>Peptostreptococcales</taxon>
        <taxon>Filifactoraceae</taxon>
        <taxon>Criibacterium</taxon>
    </lineage>
</organism>
<comment type="function">
    <text evidence="5">Involved in formation and maintenance of cell shape.</text>
</comment>
<dbReference type="Proteomes" id="UP000319424">
    <property type="component" value="Unassembled WGS sequence"/>
</dbReference>
<dbReference type="InterPro" id="IPR055342">
    <property type="entry name" value="MreC_beta-barrel_core"/>
</dbReference>
<dbReference type="GO" id="GO:0008360">
    <property type="term" value="P:regulation of cell shape"/>
    <property type="evidence" value="ECO:0007669"/>
    <property type="project" value="UniProtKB-KW"/>
</dbReference>
<dbReference type="InterPro" id="IPR042177">
    <property type="entry name" value="Cell/Rod_1"/>
</dbReference>
<sequence length="280" mass="30701">MISKILKFISKYKGQIVFFVILLSLVAVLINSVKNDRAPKFNLSLMNVLGGLSEPIANIKNGITGENDSSEIEKLKKENENLRQELITAQLNRNQLDDLNALKASLGYVEDKTSEPPISAKVIAKNDGIYLKSFTISAGSANGVKKDSIVINGQGLIGRVYNVAQNYSKAVSIIDQDSPVSFQILDSSSDTGMLSQDSSNIKIEKESYIKGYMFNINSLVKVGDTVVTSSLGLYPEGIPIGKIVQIVPDEKNLLKYVVVEPFVNLKKVNDVLIFNKKNLD</sequence>
<evidence type="ECO:0000256" key="1">
    <source>
        <dbReference type="ARBA" id="ARBA00009369"/>
    </source>
</evidence>
<feature type="coiled-coil region" evidence="6">
    <location>
        <begin position="65"/>
        <end position="99"/>
    </location>
</feature>
<evidence type="ECO:0000259" key="7">
    <source>
        <dbReference type="Pfam" id="PF04085"/>
    </source>
</evidence>
<reference evidence="9 11" key="3">
    <citation type="submission" date="2019-07" db="EMBL/GenBank/DDBJ databases">
        <title>Criibacterium bergeronii gen. nov., sp. nov. isolated from human clinical samples.</title>
        <authorList>
            <person name="Maheux A.F."/>
            <person name="Boudreau D.K."/>
            <person name="Berube E."/>
            <person name="Brodeur S."/>
            <person name="Bernard K.A."/>
            <person name="Abed J.Y."/>
            <person name="Ducrey E."/>
            <person name="Guay E.F."/>
            <person name="Raymond F."/>
            <person name="Corbeil J."/>
            <person name="Domingo M.-C."/>
            <person name="Roy P.H."/>
            <person name="Boissinot M."/>
            <person name="Tocheva E.I."/>
            <person name="Omar R.F."/>
        </authorList>
    </citation>
    <scope>NUCLEOTIDE SEQUENCE [LARGE SCALE GENOMIC DNA]</scope>
    <source>
        <strain evidence="9 11">CCRI-24246</strain>
    </source>
</reference>
<name>A0A371ILI9_9FIRM</name>
<evidence type="ECO:0000313" key="11">
    <source>
        <dbReference type="Proteomes" id="UP000319424"/>
    </source>
</evidence>
<dbReference type="NCBIfam" id="TIGR00219">
    <property type="entry name" value="mreC"/>
    <property type="match status" value="1"/>
</dbReference>
<keyword evidence="6" id="KW-0175">Coiled coil</keyword>
<keyword evidence="3 5" id="KW-0133">Cell shape</keyword>
<dbReference type="PANTHER" id="PTHR34138">
    <property type="entry name" value="CELL SHAPE-DETERMINING PROTEIN MREC"/>
    <property type="match status" value="1"/>
</dbReference>
<gene>
    <name evidence="8" type="primary">mreC</name>
    <name evidence="8" type="ORF">BBG48_005295</name>
    <name evidence="9" type="ORF">FL857_04115</name>
</gene>
<dbReference type="PIRSF" id="PIRSF038471">
    <property type="entry name" value="MreC"/>
    <property type="match status" value="1"/>
</dbReference>
<dbReference type="GO" id="GO:0005886">
    <property type="term" value="C:plasma membrane"/>
    <property type="evidence" value="ECO:0007669"/>
    <property type="project" value="TreeGrafter"/>
</dbReference>
<dbReference type="InterPro" id="IPR042175">
    <property type="entry name" value="Cell/Rod_MreC_2"/>
</dbReference>
<reference evidence="8" key="2">
    <citation type="submission" date="2018-07" db="EMBL/GenBank/DDBJ databases">
        <authorList>
            <person name="Quirk P.G."/>
            <person name="Krulwich T.A."/>
        </authorList>
    </citation>
    <scope>NUCLEOTIDE SEQUENCE</scope>
    <source>
        <strain evidence="8">CCRI-22567</strain>
    </source>
</reference>
<comment type="similarity">
    <text evidence="1 5">Belongs to the MreC family.</text>
</comment>
<dbReference type="EMBL" id="MBEW02000008">
    <property type="protein sequence ID" value="RDY21344.1"/>
    <property type="molecule type" value="Genomic_DNA"/>
</dbReference>
<dbReference type="Gene3D" id="2.40.10.350">
    <property type="entry name" value="Rod shape-determining protein MreC, domain 2"/>
    <property type="match status" value="1"/>
</dbReference>
<reference evidence="8 10" key="1">
    <citation type="journal article" date="2016" name="Genome Announc.">
        <title>Draft Genome Sequence of Criibacterium bergeronii gen. nov., sp. nov., Strain CCRI-22567T, Isolated from a Vaginal Sample from a Woman with Bacterial Vaginosis.</title>
        <authorList>
            <person name="Maheux A.F."/>
            <person name="Berube E."/>
            <person name="Boudreau D.K."/>
            <person name="Raymond F."/>
            <person name="Corbeil J."/>
            <person name="Roy P.H."/>
            <person name="Boissinot M."/>
            <person name="Omar R.F."/>
        </authorList>
    </citation>
    <scope>NUCLEOTIDE SEQUENCE [LARGE SCALE GENOMIC DNA]</scope>
    <source>
        <strain evidence="8 10">CCRI-22567</strain>
    </source>
</reference>
<keyword evidence="10" id="KW-1185">Reference proteome</keyword>
<evidence type="ECO:0000256" key="6">
    <source>
        <dbReference type="SAM" id="Coils"/>
    </source>
</evidence>
<feature type="domain" description="Rod shape-determining protein MreC beta-barrel core" evidence="7">
    <location>
        <begin position="122"/>
        <end position="274"/>
    </location>
</feature>
<evidence type="ECO:0000313" key="9">
    <source>
        <dbReference type="EMBL" id="TRW27760.1"/>
    </source>
</evidence>
<evidence type="ECO:0000256" key="3">
    <source>
        <dbReference type="ARBA" id="ARBA00022960"/>
    </source>
</evidence>
<dbReference type="Proteomes" id="UP000093352">
    <property type="component" value="Unassembled WGS sequence"/>
</dbReference>
<evidence type="ECO:0000256" key="2">
    <source>
        <dbReference type="ARBA" id="ARBA00013855"/>
    </source>
</evidence>
<dbReference type="InterPro" id="IPR007221">
    <property type="entry name" value="MreC"/>
</dbReference>
<dbReference type="PANTHER" id="PTHR34138:SF1">
    <property type="entry name" value="CELL SHAPE-DETERMINING PROTEIN MREC"/>
    <property type="match status" value="1"/>
</dbReference>
<evidence type="ECO:0000313" key="8">
    <source>
        <dbReference type="EMBL" id="RDY21344.1"/>
    </source>
</evidence>
<proteinExistence type="inferred from homology"/>
<evidence type="ECO:0000256" key="5">
    <source>
        <dbReference type="PIRNR" id="PIRNR038471"/>
    </source>
</evidence>
<dbReference type="AlphaFoldDB" id="A0A371ILI9"/>
<protein>
    <recommendedName>
        <fullName evidence="2 5">Cell shape-determining protein MreC</fullName>
    </recommendedName>
    <alternativeName>
        <fullName evidence="4 5">Cell shape protein MreC</fullName>
    </alternativeName>
</protein>
<dbReference type="OrthoDB" id="9792313at2"/>
<comment type="caution">
    <text evidence="8">The sequence shown here is derived from an EMBL/GenBank/DDBJ whole genome shotgun (WGS) entry which is preliminary data.</text>
</comment>
<dbReference type="RefSeq" id="WP_068913415.1">
    <property type="nucleotide sequence ID" value="NZ_MBEW02000008.1"/>
</dbReference>
<dbReference type="Pfam" id="PF04085">
    <property type="entry name" value="MreC"/>
    <property type="match status" value="1"/>
</dbReference>